<dbReference type="InterPro" id="IPR000477">
    <property type="entry name" value="RT_dom"/>
</dbReference>
<dbReference type="EMBL" id="BQNB010019723">
    <property type="protein sequence ID" value="GJT88349.1"/>
    <property type="molecule type" value="Genomic_DNA"/>
</dbReference>
<reference evidence="4" key="2">
    <citation type="submission" date="2022-01" db="EMBL/GenBank/DDBJ databases">
        <authorList>
            <person name="Yamashiro T."/>
            <person name="Shiraishi A."/>
            <person name="Satake H."/>
            <person name="Nakayama K."/>
        </authorList>
    </citation>
    <scope>NUCLEOTIDE SEQUENCE</scope>
</reference>
<reference evidence="4" key="1">
    <citation type="journal article" date="2022" name="Int. J. Mol. Sci.">
        <title>Draft Genome of Tanacetum Coccineum: Genomic Comparison of Closely Related Tanacetum-Family Plants.</title>
        <authorList>
            <person name="Yamashiro T."/>
            <person name="Shiraishi A."/>
            <person name="Nakayama K."/>
            <person name="Satake H."/>
        </authorList>
    </citation>
    <scope>NUCLEOTIDE SEQUENCE</scope>
</reference>
<keyword evidence="5" id="KW-1185">Reference proteome</keyword>
<dbReference type="InterPro" id="IPR043502">
    <property type="entry name" value="DNA/RNA_pol_sf"/>
</dbReference>
<dbReference type="InterPro" id="IPR002156">
    <property type="entry name" value="RNaseH_domain"/>
</dbReference>
<accession>A0ABQ5HLR3</accession>
<comment type="caution">
    <text evidence="4">The sequence shown here is derived from an EMBL/GenBank/DDBJ whole genome shotgun (WGS) entry which is preliminary data.</text>
</comment>
<keyword evidence="4" id="KW-0808">Transferase</keyword>
<dbReference type="Proteomes" id="UP001151760">
    <property type="component" value="Unassembled WGS sequence"/>
</dbReference>
<organism evidence="4 5">
    <name type="scientific">Tanacetum coccineum</name>
    <dbReference type="NCBI Taxonomy" id="301880"/>
    <lineage>
        <taxon>Eukaryota</taxon>
        <taxon>Viridiplantae</taxon>
        <taxon>Streptophyta</taxon>
        <taxon>Embryophyta</taxon>
        <taxon>Tracheophyta</taxon>
        <taxon>Spermatophyta</taxon>
        <taxon>Magnoliopsida</taxon>
        <taxon>eudicotyledons</taxon>
        <taxon>Gunneridae</taxon>
        <taxon>Pentapetalae</taxon>
        <taxon>asterids</taxon>
        <taxon>campanulids</taxon>
        <taxon>Asterales</taxon>
        <taxon>Asteraceae</taxon>
        <taxon>Asteroideae</taxon>
        <taxon>Anthemideae</taxon>
        <taxon>Anthemidinae</taxon>
        <taxon>Tanacetum</taxon>
    </lineage>
</organism>
<dbReference type="CDD" id="cd01647">
    <property type="entry name" value="RT_LTR"/>
    <property type="match status" value="1"/>
</dbReference>
<evidence type="ECO:0000256" key="1">
    <source>
        <dbReference type="SAM" id="MobiDB-lite"/>
    </source>
</evidence>
<dbReference type="Gene3D" id="3.10.10.10">
    <property type="entry name" value="HIV Type 1 Reverse Transcriptase, subunit A, domain 1"/>
    <property type="match status" value="1"/>
</dbReference>
<dbReference type="GO" id="GO:0003964">
    <property type="term" value="F:RNA-directed DNA polymerase activity"/>
    <property type="evidence" value="ECO:0007669"/>
    <property type="project" value="UniProtKB-KW"/>
</dbReference>
<evidence type="ECO:0000259" key="2">
    <source>
        <dbReference type="Pfam" id="PF00078"/>
    </source>
</evidence>
<evidence type="ECO:0000259" key="3">
    <source>
        <dbReference type="Pfam" id="PF13456"/>
    </source>
</evidence>
<feature type="compositionally biased region" description="Polar residues" evidence="1">
    <location>
        <begin position="332"/>
        <end position="349"/>
    </location>
</feature>
<keyword evidence="4" id="KW-0548">Nucleotidyltransferase</keyword>
<evidence type="ECO:0000313" key="4">
    <source>
        <dbReference type="EMBL" id="GJT88349.1"/>
    </source>
</evidence>
<protein>
    <submittedName>
        <fullName evidence="4">Reverse transcriptase domain-containing protein</fullName>
    </submittedName>
</protein>
<dbReference type="PANTHER" id="PTHR48475">
    <property type="entry name" value="RIBONUCLEASE H"/>
    <property type="match status" value="1"/>
</dbReference>
<dbReference type="Gene3D" id="3.30.420.10">
    <property type="entry name" value="Ribonuclease H-like superfamily/Ribonuclease H"/>
    <property type="match status" value="2"/>
</dbReference>
<feature type="domain" description="RNase H type-1" evidence="3">
    <location>
        <begin position="233"/>
        <end position="316"/>
    </location>
</feature>
<dbReference type="SUPFAM" id="SSF56672">
    <property type="entry name" value="DNA/RNA polymerases"/>
    <property type="match status" value="1"/>
</dbReference>
<sequence>MKAEILREVKDQTWVANPVMVKKSDRGWRLCVEFTNINKACPKDRYPFPDFYWKVESLSGFHLKCFLDAYKDYHQIQMVEGDEDKTAFFTGKGIFCYRKMPFGMKNAGATYQILVDKNAQGDIGLNGKLAALSRFLSKGADKSLPLFKALKNCTDKKTIQWTVDAEEAFRKIKEFVEILPTLTAPVKGEVLILADFLVKTPSVEMEIKKPKATNKAPKSENTWKLYTDETSSSDGSGAGLMLVIPEGKEYTYALRFEFETTNNEAEYEALLAGLGIAEEMEIKNLAIFIDSRLVANQVKGLLEARHPIIKQYLEKTKNQGSVGRSVGKQIDKQQGGSLGNQHRGTSTNGSEKYEVLSYSCQTFHQVDRSKTFNHSKWKTDRKVHMGAHGRFGFPQTITTKDKKQFTKGIFTDFFKGLKIRQSFSPITEHAEIMNYIEKQQARSQQGWVDDLPQILWVNRILPRNIQKETPFTLTYGSEAIIPKVTNPTFGKEESVIHEKAERKGDEEREVTLIEEAYYRNKLQRYHDTRNGRSTFSLGDFELLSSHNEDDHKQVRKGPHIISGAYEGGLYNITNAFDYSLIHTVKGSSLHKFYM</sequence>
<dbReference type="InterPro" id="IPR036397">
    <property type="entry name" value="RNaseH_sf"/>
</dbReference>
<proteinExistence type="predicted"/>
<dbReference type="CDD" id="cd09279">
    <property type="entry name" value="RNase_HI_like"/>
    <property type="match status" value="1"/>
</dbReference>
<feature type="domain" description="Reverse transcriptase" evidence="2">
    <location>
        <begin position="21"/>
        <end position="117"/>
    </location>
</feature>
<dbReference type="InterPro" id="IPR012337">
    <property type="entry name" value="RNaseH-like_sf"/>
</dbReference>
<dbReference type="InterPro" id="IPR043128">
    <property type="entry name" value="Rev_trsase/Diguanyl_cyclase"/>
</dbReference>
<gene>
    <name evidence="4" type="ORF">Tco_1070066</name>
</gene>
<keyword evidence="4" id="KW-0695">RNA-directed DNA polymerase</keyword>
<dbReference type="Gene3D" id="3.30.70.270">
    <property type="match status" value="1"/>
</dbReference>
<dbReference type="PANTHER" id="PTHR48475:SF2">
    <property type="entry name" value="RIBONUCLEASE H"/>
    <property type="match status" value="1"/>
</dbReference>
<dbReference type="Pfam" id="PF00078">
    <property type="entry name" value="RVT_1"/>
    <property type="match status" value="1"/>
</dbReference>
<name>A0ABQ5HLR3_9ASTR</name>
<dbReference type="SUPFAM" id="SSF53098">
    <property type="entry name" value="Ribonuclease H-like"/>
    <property type="match status" value="1"/>
</dbReference>
<feature type="region of interest" description="Disordered" evidence="1">
    <location>
        <begin position="330"/>
        <end position="349"/>
    </location>
</feature>
<evidence type="ECO:0000313" key="5">
    <source>
        <dbReference type="Proteomes" id="UP001151760"/>
    </source>
</evidence>
<dbReference type="Pfam" id="PF13456">
    <property type="entry name" value="RVT_3"/>
    <property type="match status" value="1"/>
</dbReference>